<dbReference type="PROSITE" id="PS50118">
    <property type="entry name" value="HMG_BOX_2"/>
    <property type="match status" value="1"/>
</dbReference>
<dbReference type="SMART" id="SM00398">
    <property type="entry name" value="HMG"/>
    <property type="match status" value="1"/>
</dbReference>
<dbReference type="CDD" id="cd01389">
    <property type="entry name" value="HMG-box_ROX1-like"/>
    <property type="match status" value="1"/>
</dbReference>
<evidence type="ECO:0000313" key="7">
    <source>
        <dbReference type="EMBL" id="KAG7440763.1"/>
    </source>
</evidence>
<dbReference type="AlphaFoldDB" id="A0A9P7VHQ2"/>
<evidence type="ECO:0000256" key="4">
    <source>
        <dbReference type="SAM" id="MobiDB-lite"/>
    </source>
</evidence>
<comment type="caution">
    <text evidence="6">The sequence shown here is derived from an EMBL/GenBank/DDBJ whole genome shotgun (WGS) entry which is preliminary data.</text>
</comment>
<dbReference type="SUPFAM" id="SSF47095">
    <property type="entry name" value="HMG-box"/>
    <property type="match status" value="1"/>
</dbReference>
<evidence type="ECO:0000313" key="8">
    <source>
        <dbReference type="Proteomes" id="UP000812287"/>
    </source>
</evidence>
<evidence type="ECO:0000256" key="3">
    <source>
        <dbReference type="PROSITE-ProRule" id="PRU00267"/>
    </source>
</evidence>
<dbReference type="GeneID" id="66104649"/>
<sequence>HVPRPPNCFMIFRSEFLALHSDETQTKASKLAGAAWRKLPKERKDHYKELAKDRKEDHARAHPGYKYKPRRSK</sequence>
<accession>A0A9P7VHQ2</accession>
<dbReference type="Proteomes" id="UP000812287">
    <property type="component" value="Unassembled WGS sequence"/>
</dbReference>
<dbReference type="Gene3D" id="1.10.30.10">
    <property type="entry name" value="High mobility group box domain"/>
    <property type="match status" value="1"/>
</dbReference>
<dbReference type="PANTHER" id="PTHR45789">
    <property type="entry name" value="FI18025P1"/>
    <property type="match status" value="1"/>
</dbReference>
<feature type="compositionally biased region" description="Basic and acidic residues" evidence="4">
    <location>
        <begin position="50"/>
        <end position="60"/>
    </location>
</feature>
<dbReference type="InterPro" id="IPR051356">
    <property type="entry name" value="SOX/SOX-like_TF"/>
</dbReference>
<keyword evidence="1 3" id="KW-0238">DNA-binding</keyword>
<dbReference type="GO" id="GO:0000981">
    <property type="term" value="F:DNA-binding transcription factor activity, RNA polymerase II-specific"/>
    <property type="evidence" value="ECO:0007669"/>
    <property type="project" value="TreeGrafter"/>
</dbReference>
<feature type="non-terminal residue" evidence="6">
    <location>
        <position position="1"/>
    </location>
</feature>
<dbReference type="PANTHER" id="PTHR45789:SF2">
    <property type="entry name" value="FI18025P1"/>
    <property type="match status" value="1"/>
</dbReference>
<feature type="compositionally biased region" description="Basic residues" evidence="4">
    <location>
        <begin position="61"/>
        <end position="73"/>
    </location>
</feature>
<evidence type="ECO:0000256" key="2">
    <source>
        <dbReference type="ARBA" id="ARBA00023242"/>
    </source>
</evidence>
<dbReference type="EMBL" id="MU250567">
    <property type="protein sequence ID" value="KAG7440763.1"/>
    <property type="molecule type" value="Genomic_DNA"/>
</dbReference>
<protein>
    <submittedName>
        <fullName evidence="6">HMG-box</fullName>
    </submittedName>
</protein>
<dbReference type="Pfam" id="PF00505">
    <property type="entry name" value="HMG_box"/>
    <property type="match status" value="1"/>
</dbReference>
<reference evidence="6" key="1">
    <citation type="submission" date="2020-11" db="EMBL/GenBank/DDBJ databases">
        <title>Adaptations for nitrogen fixation in a non-lichenized fungal sporocarp promotes dispersal by wood-feeding termites.</title>
        <authorList>
            <consortium name="DOE Joint Genome Institute"/>
            <person name="Koch R.A."/>
            <person name="Yoon G."/>
            <person name="Arayal U."/>
            <person name="Lail K."/>
            <person name="Amirebrahimi M."/>
            <person name="Labutti K."/>
            <person name="Lipzen A."/>
            <person name="Riley R."/>
            <person name="Barry K."/>
            <person name="Henrissat B."/>
            <person name="Grigoriev I.V."/>
            <person name="Herr J.R."/>
            <person name="Aime M.C."/>
        </authorList>
    </citation>
    <scope>NUCLEOTIDE SEQUENCE</scope>
    <source>
        <strain evidence="6">MCA 3950</strain>
    </source>
</reference>
<proteinExistence type="predicted"/>
<dbReference type="OrthoDB" id="6247875at2759"/>
<dbReference type="GO" id="GO:0000978">
    <property type="term" value="F:RNA polymerase II cis-regulatory region sequence-specific DNA binding"/>
    <property type="evidence" value="ECO:0007669"/>
    <property type="project" value="TreeGrafter"/>
</dbReference>
<gene>
    <name evidence="6" type="ORF">BT62DRAFT_820297</name>
    <name evidence="7" type="ORF">BT62DRAFT_827365</name>
</gene>
<dbReference type="GO" id="GO:0005634">
    <property type="term" value="C:nucleus"/>
    <property type="evidence" value="ECO:0007669"/>
    <property type="project" value="UniProtKB-UniRule"/>
</dbReference>
<keyword evidence="8" id="KW-1185">Reference proteome</keyword>
<organism evidence="6 8">
    <name type="scientific">Guyanagaster necrorhizus</name>
    <dbReference type="NCBI Taxonomy" id="856835"/>
    <lineage>
        <taxon>Eukaryota</taxon>
        <taxon>Fungi</taxon>
        <taxon>Dikarya</taxon>
        <taxon>Basidiomycota</taxon>
        <taxon>Agaricomycotina</taxon>
        <taxon>Agaricomycetes</taxon>
        <taxon>Agaricomycetidae</taxon>
        <taxon>Agaricales</taxon>
        <taxon>Marasmiineae</taxon>
        <taxon>Physalacriaceae</taxon>
        <taxon>Guyanagaster</taxon>
    </lineage>
</organism>
<feature type="domain" description="HMG box" evidence="5">
    <location>
        <begin position="2"/>
        <end position="66"/>
    </location>
</feature>
<dbReference type="InterPro" id="IPR036910">
    <property type="entry name" value="HMG_box_dom_sf"/>
</dbReference>
<feature type="region of interest" description="Disordered" evidence="4">
    <location>
        <begin position="50"/>
        <end position="73"/>
    </location>
</feature>
<evidence type="ECO:0000313" key="6">
    <source>
        <dbReference type="EMBL" id="KAG7440757.1"/>
    </source>
</evidence>
<keyword evidence="2 3" id="KW-0539">Nucleus</keyword>
<dbReference type="RefSeq" id="XP_043034257.1">
    <property type="nucleotide sequence ID" value="XM_043182352.1"/>
</dbReference>
<dbReference type="EMBL" id="MU250567">
    <property type="protein sequence ID" value="KAG7440757.1"/>
    <property type="molecule type" value="Genomic_DNA"/>
</dbReference>
<evidence type="ECO:0000259" key="5">
    <source>
        <dbReference type="PROSITE" id="PS50118"/>
    </source>
</evidence>
<name>A0A9P7VHQ2_9AGAR</name>
<feature type="non-terminal residue" evidence="6">
    <location>
        <position position="73"/>
    </location>
</feature>
<evidence type="ECO:0000256" key="1">
    <source>
        <dbReference type="ARBA" id="ARBA00023125"/>
    </source>
</evidence>
<feature type="DNA-binding region" description="HMG box" evidence="3">
    <location>
        <begin position="2"/>
        <end position="66"/>
    </location>
</feature>
<dbReference type="InterPro" id="IPR009071">
    <property type="entry name" value="HMG_box_dom"/>
</dbReference>